<organism evidence="2 3">
    <name type="scientific">Neodothiora populina</name>
    <dbReference type="NCBI Taxonomy" id="2781224"/>
    <lineage>
        <taxon>Eukaryota</taxon>
        <taxon>Fungi</taxon>
        <taxon>Dikarya</taxon>
        <taxon>Ascomycota</taxon>
        <taxon>Pezizomycotina</taxon>
        <taxon>Dothideomycetes</taxon>
        <taxon>Dothideomycetidae</taxon>
        <taxon>Dothideales</taxon>
        <taxon>Dothioraceae</taxon>
        <taxon>Neodothiora</taxon>
    </lineage>
</organism>
<keyword evidence="3" id="KW-1185">Reference proteome</keyword>
<accession>A0ABR3P893</accession>
<comment type="caution">
    <text evidence="2">The sequence shown here is derived from an EMBL/GenBank/DDBJ whole genome shotgun (WGS) entry which is preliminary data.</text>
</comment>
<dbReference type="EMBL" id="JBFMKM010000012">
    <property type="protein sequence ID" value="KAL1302287.1"/>
    <property type="molecule type" value="Genomic_DNA"/>
</dbReference>
<feature type="region of interest" description="Disordered" evidence="1">
    <location>
        <begin position="1"/>
        <end position="74"/>
    </location>
</feature>
<evidence type="ECO:0000313" key="3">
    <source>
        <dbReference type="Proteomes" id="UP001562354"/>
    </source>
</evidence>
<evidence type="ECO:0000313" key="2">
    <source>
        <dbReference type="EMBL" id="KAL1302287.1"/>
    </source>
</evidence>
<sequence>MALNAASHNPTGEKTGPISGQPPPVSSEITDDIMSSAENDLNGTNAPGQEDLDTSSNETKSGGHESDAKSKEKA</sequence>
<evidence type="ECO:0000256" key="1">
    <source>
        <dbReference type="SAM" id="MobiDB-lite"/>
    </source>
</evidence>
<feature type="compositionally biased region" description="Basic and acidic residues" evidence="1">
    <location>
        <begin position="61"/>
        <end position="74"/>
    </location>
</feature>
<feature type="compositionally biased region" description="Polar residues" evidence="1">
    <location>
        <begin position="1"/>
        <end position="12"/>
    </location>
</feature>
<dbReference type="GeneID" id="95976407"/>
<protein>
    <submittedName>
        <fullName evidence="2">Uncharacterized protein</fullName>
    </submittedName>
</protein>
<feature type="compositionally biased region" description="Polar residues" evidence="1">
    <location>
        <begin position="36"/>
        <end position="47"/>
    </location>
</feature>
<name>A0ABR3P893_9PEZI</name>
<gene>
    <name evidence="2" type="ORF">AAFC00_002705</name>
</gene>
<reference evidence="2 3" key="1">
    <citation type="submission" date="2024-07" db="EMBL/GenBank/DDBJ databases">
        <title>Draft sequence of the Neodothiora populina.</title>
        <authorList>
            <person name="Drown D.D."/>
            <person name="Schuette U.S."/>
            <person name="Buechlein A.B."/>
            <person name="Rusch D.R."/>
            <person name="Winton L.W."/>
            <person name="Adams G.A."/>
        </authorList>
    </citation>
    <scope>NUCLEOTIDE SEQUENCE [LARGE SCALE GENOMIC DNA]</scope>
    <source>
        <strain evidence="2 3">CPC 39397</strain>
    </source>
</reference>
<dbReference type="RefSeq" id="XP_069198563.1">
    <property type="nucleotide sequence ID" value="XM_069342057.1"/>
</dbReference>
<dbReference type="Proteomes" id="UP001562354">
    <property type="component" value="Unassembled WGS sequence"/>
</dbReference>
<proteinExistence type="predicted"/>